<evidence type="ECO:0000313" key="3">
    <source>
        <dbReference type="Proteomes" id="UP001202180"/>
    </source>
</evidence>
<gene>
    <name evidence="2" type="ORF">M0L20_01545</name>
</gene>
<proteinExistence type="predicted"/>
<dbReference type="RefSeq" id="WP_248475324.1">
    <property type="nucleotide sequence ID" value="NZ_JALPRF010000001.1"/>
</dbReference>
<evidence type="ECO:0000313" key="2">
    <source>
        <dbReference type="EMBL" id="MCK8490513.1"/>
    </source>
</evidence>
<keyword evidence="3" id="KW-1185">Reference proteome</keyword>
<dbReference type="Proteomes" id="UP001202180">
    <property type="component" value="Unassembled WGS sequence"/>
</dbReference>
<organism evidence="2 3">
    <name type="scientific">Spirosoma liriopis</name>
    <dbReference type="NCBI Taxonomy" id="2937440"/>
    <lineage>
        <taxon>Bacteria</taxon>
        <taxon>Pseudomonadati</taxon>
        <taxon>Bacteroidota</taxon>
        <taxon>Cytophagia</taxon>
        <taxon>Cytophagales</taxon>
        <taxon>Cytophagaceae</taxon>
        <taxon>Spirosoma</taxon>
    </lineage>
</organism>
<protein>
    <submittedName>
        <fullName evidence="2">Uncharacterized protein</fullName>
    </submittedName>
</protein>
<name>A0ABT0HEC7_9BACT</name>
<dbReference type="PROSITE" id="PS51257">
    <property type="entry name" value="PROKAR_LIPOPROTEIN"/>
    <property type="match status" value="1"/>
</dbReference>
<comment type="caution">
    <text evidence="2">The sequence shown here is derived from an EMBL/GenBank/DDBJ whole genome shotgun (WGS) entry which is preliminary data.</text>
</comment>
<dbReference type="EMBL" id="JALPRF010000001">
    <property type="protein sequence ID" value="MCK8490513.1"/>
    <property type="molecule type" value="Genomic_DNA"/>
</dbReference>
<feature type="region of interest" description="Disordered" evidence="1">
    <location>
        <begin position="95"/>
        <end position="115"/>
    </location>
</feature>
<accession>A0ABT0HEC7</accession>
<sequence length="151" mass="17040">MRYLTFACLLVAFAACSDKSAADKPLLDEAAKYHNEAIEVQEQVEPLVDQVDSVRTLLVQKATPEAKSTAQSLDSLKTAFEAWEENLVEVPGMKHEHHEHSSGKHHHHNHNNDAKDMPADQMRDLQREFLTNIKAIQTQTQQGMDRAKSLL</sequence>
<evidence type="ECO:0000256" key="1">
    <source>
        <dbReference type="SAM" id="MobiDB-lite"/>
    </source>
</evidence>
<reference evidence="2 3" key="1">
    <citation type="submission" date="2022-04" db="EMBL/GenBank/DDBJ databases">
        <title>Spirosoma sp. strain RP8 genome sequencing and assembly.</title>
        <authorList>
            <person name="Jung Y."/>
        </authorList>
    </citation>
    <scope>NUCLEOTIDE SEQUENCE [LARGE SCALE GENOMIC DNA]</scope>
    <source>
        <strain evidence="2 3">RP8</strain>
    </source>
</reference>